<proteinExistence type="predicted"/>
<keyword evidence="1" id="KW-0812">Transmembrane</keyword>
<feature type="transmembrane region" description="Helical" evidence="1">
    <location>
        <begin position="79"/>
        <end position="102"/>
    </location>
</feature>
<dbReference type="InterPro" id="IPR012373">
    <property type="entry name" value="Ferrdict_sens_TM"/>
</dbReference>
<dbReference type="Proteomes" id="UP000240009">
    <property type="component" value="Unassembled WGS sequence"/>
</dbReference>
<dbReference type="InterPro" id="IPR006860">
    <property type="entry name" value="FecR"/>
</dbReference>
<sequence length="445" mass="49243">MNNQSRFVTLCNAVLEGQANEAELAEFQTALRDDPQCRQAYRDQMKIHAYLTWQHGRAAVDESLVISTKPETPSSISRWNFSALGLALSLLILAVGLTGWWLSSANGIPLVVISATDLELAKGSRIYRRQIDIPQGSLKFRLDSGAEIEAIGPVQFELVSDMLLRVTHGSVTVDVGDDAIGFQVETAEAQIIDLGTRFGVSVRDTGETDVVVFEGAVDVHTPPRQSKPSQAIANLKEGEAIRVDKGKGSKRLTSVVVRGERDEVLAGNKDPTPVITDINDNGKHHRKNRCYSVRVGGLGPPTKSYVGLGLPKWRPLKGERFPETMRGADVVLMYSQDRFYPNLEYYVNISVPSRLFVWHDSRLEPPDWLSNDFEKTDVKLRSGPWPPSNDIISSIEVSDGEDIYVEYEVWQRDVSAGTVTLGGNHNRSTSTRYAMYGIAAKALEQ</sequence>
<gene>
    <name evidence="3" type="ORF">C5Y96_10165</name>
</gene>
<evidence type="ECO:0000313" key="3">
    <source>
        <dbReference type="EMBL" id="PQO33211.1"/>
    </source>
</evidence>
<keyword evidence="1" id="KW-0472">Membrane</keyword>
<organism evidence="3 4">
    <name type="scientific">Blastopirellula marina</name>
    <dbReference type="NCBI Taxonomy" id="124"/>
    <lineage>
        <taxon>Bacteria</taxon>
        <taxon>Pseudomonadati</taxon>
        <taxon>Planctomycetota</taxon>
        <taxon>Planctomycetia</taxon>
        <taxon>Pirellulales</taxon>
        <taxon>Pirellulaceae</taxon>
        <taxon>Blastopirellula</taxon>
    </lineage>
</organism>
<dbReference type="OrthoDB" id="256916at2"/>
<evidence type="ECO:0000313" key="4">
    <source>
        <dbReference type="Proteomes" id="UP000240009"/>
    </source>
</evidence>
<name>A0A2S8FM29_9BACT</name>
<evidence type="ECO:0000259" key="2">
    <source>
        <dbReference type="Pfam" id="PF04773"/>
    </source>
</evidence>
<protein>
    <recommendedName>
        <fullName evidence="2">FecR protein domain-containing protein</fullName>
    </recommendedName>
</protein>
<comment type="caution">
    <text evidence="3">The sequence shown here is derived from an EMBL/GenBank/DDBJ whole genome shotgun (WGS) entry which is preliminary data.</text>
</comment>
<dbReference type="GO" id="GO:0016989">
    <property type="term" value="F:sigma factor antagonist activity"/>
    <property type="evidence" value="ECO:0007669"/>
    <property type="project" value="TreeGrafter"/>
</dbReference>
<dbReference type="PANTHER" id="PTHR30273:SF2">
    <property type="entry name" value="PROTEIN FECR"/>
    <property type="match status" value="1"/>
</dbReference>
<accession>A0A2S8FM29</accession>
<dbReference type="Gene3D" id="2.60.120.1440">
    <property type="match status" value="1"/>
</dbReference>
<dbReference type="AlphaFoldDB" id="A0A2S8FM29"/>
<dbReference type="Pfam" id="PF04773">
    <property type="entry name" value="FecR"/>
    <property type="match status" value="1"/>
</dbReference>
<evidence type="ECO:0000256" key="1">
    <source>
        <dbReference type="SAM" id="Phobius"/>
    </source>
</evidence>
<feature type="domain" description="FecR protein" evidence="2">
    <location>
        <begin position="129"/>
        <end position="217"/>
    </location>
</feature>
<reference evidence="3 4" key="1">
    <citation type="submission" date="2018-02" db="EMBL/GenBank/DDBJ databases">
        <title>Comparative genomes isolates from brazilian mangrove.</title>
        <authorList>
            <person name="Araujo J.E."/>
            <person name="Taketani R.G."/>
            <person name="Silva M.C.P."/>
            <person name="Loureco M.V."/>
            <person name="Andreote F.D."/>
        </authorList>
    </citation>
    <scope>NUCLEOTIDE SEQUENCE [LARGE SCALE GENOMIC DNA]</scope>
    <source>
        <strain evidence="3 4">HEX-2 MGV</strain>
    </source>
</reference>
<dbReference type="PANTHER" id="PTHR30273">
    <property type="entry name" value="PERIPLASMIC SIGNAL SENSOR AND SIGMA FACTOR ACTIVATOR FECR-RELATED"/>
    <property type="match status" value="1"/>
</dbReference>
<dbReference type="EMBL" id="PUIA01000035">
    <property type="protein sequence ID" value="PQO33211.1"/>
    <property type="molecule type" value="Genomic_DNA"/>
</dbReference>
<dbReference type="RefSeq" id="WP_105352751.1">
    <property type="nucleotide sequence ID" value="NZ_PUIA01000035.1"/>
</dbReference>
<keyword evidence="1" id="KW-1133">Transmembrane helix</keyword>